<feature type="zinc finger region" description="C3H1-type" evidence="12">
    <location>
        <begin position="251"/>
        <end position="273"/>
    </location>
</feature>
<dbReference type="PROSITE" id="PS50918">
    <property type="entry name" value="WWE"/>
    <property type="match status" value="1"/>
</dbReference>
<evidence type="ECO:0000256" key="11">
    <source>
        <dbReference type="ARBA" id="ARBA00024347"/>
    </source>
</evidence>
<comment type="similarity">
    <text evidence="11">Belongs to the ARTD/PARP family.</text>
</comment>
<dbReference type="InterPro" id="IPR057602">
    <property type="entry name" value="Zfn-CCCH_PARP12"/>
</dbReference>
<dbReference type="Proteomes" id="UP000694523">
    <property type="component" value="Unplaced"/>
</dbReference>
<dbReference type="SUPFAM" id="SSF117839">
    <property type="entry name" value="WWE domain"/>
    <property type="match status" value="1"/>
</dbReference>
<dbReference type="GO" id="GO:0005634">
    <property type="term" value="C:nucleus"/>
    <property type="evidence" value="ECO:0007669"/>
    <property type="project" value="UniProtKB-SubCell"/>
</dbReference>
<keyword evidence="10" id="KW-0539">Nucleus</keyword>
<evidence type="ECO:0000259" key="14">
    <source>
        <dbReference type="PROSITE" id="PS50918"/>
    </source>
</evidence>
<dbReference type="PANTHER" id="PTHR45740">
    <property type="entry name" value="POLY [ADP-RIBOSE] POLYMERASE"/>
    <property type="match status" value="1"/>
</dbReference>
<dbReference type="InterPro" id="IPR004170">
    <property type="entry name" value="WWE_dom"/>
</dbReference>
<evidence type="ECO:0000256" key="6">
    <source>
        <dbReference type="ARBA" id="ARBA00022723"/>
    </source>
</evidence>
<dbReference type="PROSITE" id="PS50103">
    <property type="entry name" value="ZF_C3H1"/>
    <property type="match status" value="3"/>
</dbReference>
<evidence type="ECO:0000256" key="12">
    <source>
        <dbReference type="PROSITE-ProRule" id="PRU00723"/>
    </source>
</evidence>
<dbReference type="SMART" id="SM00678">
    <property type="entry name" value="WWE"/>
    <property type="match status" value="1"/>
</dbReference>
<proteinExistence type="inferred from homology"/>
<reference evidence="15" key="2">
    <citation type="submission" date="2025-09" db="UniProtKB">
        <authorList>
            <consortium name="Ensembl"/>
        </authorList>
    </citation>
    <scope>IDENTIFICATION</scope>
</reference>
<reference evidence="15" key="1">
    <citation type="submission" date="2025-08" db="UniProtKB">
        <authorList>
            <consortium name="Ensembl"/>
        </authorList>
    </citation>
    <scope>IDENTIFICATION</scope>
</reference>
<dbReference type="InterPro" id="IPR018123">
    <property type="entry name" value="WWE-dom_subgr"/>
</dbReference>
<evidence type="ECO:0000256" key="7">
    <source>
        <dbReference type="ARBA" id="ARBA00022737"/>
    </source>
</evidence>
<comment type="pathway">
    <text evidence="3">Protein modification; protein ubiquitination.</text>
</comment>
<dbReference type="Pfam" id="PF23466">
    <property type="entry name" value="WWE_4"/>
    <property type="match status" value="1"/>
</dbReference>
<organism evidence="15 16">
    <name type="scientific">Neogobius melanostomus</name>
    <name type="common">round goby</name>
    <dbReference type="NCBI Taxonomy" id="47308"/>
    <lineage>
        <taxon>Eukaryota</taxon>
        <taxon>Metazoa</taxon>
        <taxon>Chordata</taxon>
        <taxon>Craniata</taxon>
        <taxon>Vertebrata</taxon>
        <taxon>Euteleostomi</taxon>
        <taxon>Actinopterygii</taxon>
        <taxon>Neopterygii</taxon>
        <taxon>Teleostei</taxon>
        <taxon>Neoteleostei</taxon>
        <taxon>Acanthomorphata</taxon>
        <taxon>Gobiaria</taxon>
        <taxon>Gobiiformes</taxon>
        <taxon>Gobioidei</taxon>
        <taxon>Gobiidae</taxon>
        <taxon>Benthophilinae</taxon>
        <taxon>Neogobiini</taxon>
        <taxon>Neogobius</taxon>
    </lineage>
</organism>
<dbReference type="GO" id="GO:0005737">
    <property type="term" value="C:cytoplasm"/>
    <property type="evidence" value="ECO:0007669"/>
    <property type="project" value="UniProtKB-SubCell"/>
</dbReference>
<dbReference type="PANTHER" id="PTHR45740:SF13">
    <property type="entry name" value="POLY (ADP-RIBOSE) POLYMERASE FAMILY, MEMBER 12B"/>
    <property type="match status" value="1"/>
</dbReference>
<feature type="domain" description="WWE" evidence="14">
    <location>
        <begin position="332"/>
        <end position="418"/>
    </location>
</feature>
<evidence type="ECO:0000313" key="16">
    <source>
        <dbReference type="Proteomes" id="UP000694523"/>
    </source>
</evidence>
<dbReference type="Pfam" id="PF02825">
    <property type="entry name" value="WWE"/>
    <property type="match status" value="1"/>
</dbReference>
<keyword evidence="8 12" id="KW-0863">Zinc-finger</keyword>
<dbReference type="Gene3D" id="3.30.720.50">
    <property type="match status" value="1"/>
</dbReference>
<sequence>MSYSTEVMLITKALCAAGGAMRLSQLYRSQSTIAEQTFHFIVENCPRFALLPGPSQDGLKEDECTVVARTSLRLCQKYLSDNCAGCQDLHLCRYYVYGNCKFTPGRIECRYSHNIHSDHNSPLLRECTLCDLSQDQLFLLLLQNDQALLPEVCSHYNKGLQQHGICSFRETCTKVHLCLHFVQGLCFFGRKCIRQHSIDETGRCMLMERGLSDGLITKLPIIYQNSHRLKLAAAGDSPSSSHSDGICTGDICLHFLRNSCRFQETCELVHFHLPYRWQIFNDGSWLDLQQMEQIEEDYCDPSNCQSFDLEPVSFITMTRGSQPVRRLSTISSVKRPLHYTLTTKWLWYYKQEQGKWVQYGEPDDKNRTTSVTSKDLEEAYLSNKTEVVLVKGHREYTLTFTDMYQRNNKNNTKRKVLRRPRYVSPTEVRRLRSIH</sequence>
<comment type="subcellular location">
    <subcellularLocation>
        <location evidence="2">Cytoplasm</location>
    </subcellularLocation>
    <subcellularLocation>
        <location evidence="1">Nucleus</location>
    </subcellularLocation>
</comment>
<keyword evidence="6 12" id="KW-0479">Metal-binding</keyword>
<evidence type="ECO:0000256" key="8">
    <source>
        <dbReference type="ARBA" id="ARBA00022771"/>
    </source>
</evidence>
<dbReference type="InterPro" id="IPR037197">
    <property type="entry name" value="WWE_dom_sf"/>
</dbReference>
<keyword evidence="7" id="KW-0677">Repeat</keyword>
<dbReference type="GO" id="GO:0008270">
    <property type="term" value="F:zinc ion binding"/>
    <property type="evidence" value="ECO:0007669"/>
    <property type="project" value="UniProtKB-KW"/>
</dbReference>
<dbReference type="InterPro" id="IPR056226">
    <property type="entry name" value="WH_PARP12"/>
</dbReference>
<feature type="zinc finger region" description="C3H1-type" evidence="12">
    <location>
        <begin position="91"/>
        <end position="116"/>
    </location>
</feature>
<keyword evidence="9 12" id="KW-0862">Zinc</keyword>
<keyword evidence="5" id="KW-0597">Phosphoprotein</keyword>
<protein>
    <submittedName>
        <fullName evidence="15">Poly (ADP-ribose) polymerase family, member 12b</fullName>
    </submittedName>
</protein>
<evidence type="ECO:0000256" key="9">
    <source>
        <dbReference type="ARBA" id="ARBA00022833"/>
    </source>
</evidence>
<dbReference type="InterPro" id="IPR000571">
    <property type="entry name" value="Znf_CCCH"/>
</dbReference>
<evidence type="ECO:0000256" key="1">
    <source>
        <dbReference type="ARBA" id="ARBA00004123"/>
    </source>
</evidence>
<evidence type="ECO:0000259" key="13">
    <source>
        <dbReference type="PROSITE" id="PS50103"/>
    </source>
</evidence>
<feature type="domain" description="C3H1-type" evidence="13">
    <location>
        <begin position="251"/>
        <end position="273"/>
    </location>
</feature>
<feature type="zinc finger region" description="C3H1-type" evidence="12">
    <location>
        <begin position="177"/>
        <end position="199"/>
    </location>
</feature>
<dbReference type="GO" id="GO:1990404">
    <property type="term" value="F:NAD+-protein mono-ADP-ribosyltransferase activity"/>
    <property type="evidence" value="ECO:0007669"/>
    <property type="project" value="TreeGrafter"/>
</dbReference>
<accession>A0A8C6V016</accession>
<evidence type="ECO:0000256" key="5">
    <source>
        <dbReference type="ARBA" id="ARBA00022553"/>
    </source>
</evidence>
<dbReference type="InterPro" id="IPR051712">
    <property type="entry name" value="ARTD-AVP"/>
</dbReference>
<dbReference type="GO" id="GO:0003950">
    <property type="term" value="F:NAD+ poly-ADP-ribosyltransferase activity"/>
    <property type="evidence" value="ECO:0007669"/>
    <property type="project" value="TreeGrafter"/>
</dbReference>
<feature type="domain" description="C3H1-type" evidence="13">
    <location>
        <begin position="91"/>
        <end position="116"/>
    </location>
</feature>
<evidence type="ECO:0000256" key="2">
    <source>
        <dbReference type="ARBA" id="ARBA00004496"/>
    </source>
</evidence>
<feature type="domain" description="C3H1-type" evidence="13">
    <location>
        <begin position="177"/>
        <end position="199"/>
    </location>
</feature>
<evidence type="ECO:0000256" key="3">
    <source>
        <dbReference type="ARBA" id="ARBA00004906"/>
    </source>
</evidence>
<dbReference type="AlphaFoldDB" id="A0A8C6V016"/>
<keyword evidence="16" id="KW-1185">Reference proteome</keyword>
<dbReference type="UniPathway" id="UPA00143"/>
<evidence type="ECO:0000256" key="4">
    <source>
        <dbReference type="ARBA" id="ARBA00022490"/>
    </source>
</evidence>
<evidence type="ECO:0000256" key="10">
    <source>
        <dbReference type="ARBA" id="ARBA00023242"/>
    </source>
</evidence>
<name>A0A8C6V016_9GOBI</name>
<dbReference type="Ensembl" id="ENSNMLT00000049024.1">
    <property type="protein sequence ID" value="ENSNMLP00000044168.1"/>
    <property type="gene ID" value="ENSNMLG00000026746.1"/>
</dbReference>
<evidence type="ECO:0000313" key="15">
    <source>
        <dbReference type="Ensembl" id="ENSNMLP00000044168.1"/>
    </source>
</evidence>
<dbReference type="Pfam" id="PF25261">
    <property type="entry name" value="zf-CCCH_PARP12"/>
    <property type="match status" value="1"/>
</dbReference>
<dbReference type="Pfam" id="PF24356">
    <property type="entry name" value="WHD_PARP12"/>
    <property type="match status" value="1"/>
</dbReference>
<dbReference type="GO" id="GO:0016567">
    <property type="term" value="P:protein ubiquitination"/>
    <property type="evidence" value="ECO:0007669"/>
    <property type="project" value="UniProtKB-UniPathway"/>
</dbReference>
<keyword evidence="4" id="KW-0963">Cytoplasm</keyword>